<reference evidence="2 3" key="1">
    <citation type="submission" date="2011-02" db="EMBL/GenBank/DDBJ databases">
        <authorList>
            <person name="Muzny D."/>
            <person name="Qin X."/>
            <person name="Deng J."/>
            <person name="Jiang H."/>
            <person name="Liu Y."/>
            <person name="Qu J."/>
            <person name="Song X.-Z."/>
            <person name="Zhang L."/>
            <person name="Thornton R."/>
            <person name="Coyle M."/>
            <person name="Francisco L."/>
            <person name="Jackson L."/>
            <person name="Javaid M."/>
            <person name="Korchina V."/>
            <person name="Kovar C."/>
            <person name="Mata R."/>
            <person name="Mathew T."/>
            <person name="Ngo R."/>
            <person name="Nguyen L."/>
            <person name="Nguyen N."/>
            <person name="Okwuonu G."/>
            <person name="Ongeri F."/>
            <person name="Pham C."/>
            <person name="Simmons D."/>
            <person name="Wilczek-Boney K."/>
            <person name="Hale W."/>
            <person name="Jakkamsetti A."/>
            <person name="Pham P."/>
            <person name="Ruth R."/>
            <person name="San Lucas F."/>
            <person name="Warren J."/>
            <person name="Zhang J."/>
            <person name="Zhao Z."/>
            <person name="Zhou C."/>
            <person name="Zhu D."/>
            <person name="Lee S."/>
            <person name="Bess C."/>
            <person name="Blankenburg K."/>
            <person name="Forbes L."/>
            <person name="Fu Q."/>
            <person name="Gubbala S."/>
            <person name="Hirani K."/>
            <person name="Jayaseelan J.C."/>
            <person name="Lara F."/>
            <person name="Munidasa M."/>
            <person name="Palculict T."/>
            <person name="Patil S."/>
            <person name="Pu L.-L."/>
            <person name="Saada N."/>
            <person name="Tang L."/>
            <person name="Weissenberger G."/>
            <person name="Zhu Y."/>
            <person name="Hemphill L."/>
            <person name="Shang Y."/>
            <person name="Youmans B."/>
            <person name="Ayvaz T."/>
            <person name="Ross M."/>
            <person name="Santibanez J."/>
            <person name="Aqrawi P."/>
            <person name="Gross S."/>
            <person name="Joshi V."/>
            <person name="Fowler G."/>
            <person name="Nazareth L."/>
            <person name="Reid J."/>
            <person name="Worley K."/>
            <person name="Petrosino J."/>
            <person name="Highlander S."/>
            <person name="Gibbs R."/>
        </authorList>
    </citation>
    <scope>NUCLEOTIDE SEQUENCE [LARGE SCALE GENOMIC DNA]</scope>
    <source>
        <strain evidence="2 3">ATCC BAA-1200</strain>
    </source>
</reference>
<comment type="caution">
    <text evidence="2">The sequence shown here is derived from an EMBL/GenBank/DDBJ whole genome shotgun (WGS) entry which is preliminary data.</text>
</comment>
<sequence>MRYFGRHTLLYQPHLCCRCKRPSENRISGFQTACSRQPQTPAVQPKPRASRSDIPYIGFGMGGLG</sequence>
<organism evidence="2 3">
    <name type="scientific">Neisseria bacilliformis ATCC BAA-1200</name>
    <dbReference type="NCBI Taxonomy" id="888742"/>
    <lineage>
        <taxon>Bacteria</taxon>
        <taxon>Pseudomonadati</taxon>
        <taxon>Pseudomonadota</taxon>
        <taxon>Betaproteobacteria</taxon>
        <taxon>Neisseriales</taxon>
        <taxon>Neisseriaceae</taxon>
        <taxon>Neisseria</taxon>
    </lineage>
</organism>
<keyword evidence="3" id="KW-1185">Reference proteome</keyword>
<dbReference type="AlphaFoldDB" id="F2BFU6"/>
<dbReference type="Proteomes" id="UP000004105">
    <property type="component" value="Unassembled WGS sequence"/>
</dbReference>
<dbReference type="EMBL" id="AFAY01000051">
    <property type="protein sequence ID" value="EGF08295.1"/>
    <property type="molecule type" value="Genomic_DNA"/>
</dbReference>
<gene>
    <name evidence="2" type="ORF">HMPREF9123_2603</name>
</gene>
<proteinExistence type="predicted"/>
<protein>
    <submittedName>
        <fullName evidence="2">Uncharacterized protein</fullName>
    </submittedName>
</protein>
<feature type="region of interest" description="Disordered" evidence="1">
    <location>
        <begin position="34"/>
        <end position="57"/>
    </location>
</feature>
<evidence type="ECO:0000313" key="3">
    <source>
        <dbReference type="Proteomes" id="UP000004105"/>
    </source>
</evidence>
<name>F2BFU6_9NEIS</name>
<accession>F2BFU6</accession>
<evidence type="ECO:0000256" key="1">
    <source>
        <dbReference type="SAM" id="MobiDB-lite"/>
    </source>
</evidence>
<dbReference type="HOGENOM" id="CLU_2845254_0_0_4"/>
<evidence type="ECO:0000313" key="2">
    <source>
        <dbReference type="EMBL" id="EGF08295.1"/>
    </source>
</evidence>